<dbReference type="InterPro" id="IPR052158">
    <property type="entry name" value="INH-QAR"/>
</dbReference>
<evidence type="ECO:0000259" key="4">
    <source>
        <dbReference type="PROSITE" id="PS01124"/>
    </source>
</evidence>
<name>A0ABP8UEV9_9ACTN</name>
<keyword evidence="1" id="KW-0805">Transcription regulation</keyword>
<evidence type="ECO:0000313" key="5">
    <source>
        <dbReference type="EMBL" id="GAA4630484.1"/>
    </source>
</evidence>
<dbReference type="PANTHER" id="PTHR43130:SF3">
    <property type="entry name" value="HTH-TYPE TRANSCRIPTIONAL REGULATOR RV1931C"/>
    <property type="match status" value="1"/>
</dbReference>
<dbReference type="InterPro" id="IPR029062">
    <property type="entry name" value="Class_I_gatase-like"/>
</dbReference>
<keyword evidence="3" id="KW-0804">Transcription</keyword>
<accession>A0ABP8UEV9</accession>
<dbReference type="InterPro" id="IPR002818">
    <property type="entry name" value="DJ-1/PfpI"/>
</dbReference>
<dbReference type="InterPro" id="IPR009057">
    <property type="entry name" value="Homeodomain-like_sf"/>
</dbReference>
<evidence type="ECO:0000256" key="1">
    <source>
        <dbReference type="ARBA" id="ARBA00023015"/>
    </source>
</evidence>
<dbReference type="Pfam" id="PF12833">
    <property type="entry name" value="HTH_18"/>
    <property type="match status" value="1"/>
</dbReference>
<dbReference type="PROSITE" id="PS00041">
    <property type="entry name" value="HTH_ARAC_FAMILY_1"/>
    <property type="match status" value="1"/>
</dbReference>
<gene>
    <name evidence="5" type="ORF">GCM10023196_056030</name>
</gene>
<dbReference type="Pfam" id="PF01965">
    <property type="entry name" value="DJ-1_PfpI"/>
    <property type="match status" value="1"/>
</dbReference>
<dbReference type="SMART" id="SM00342">
    <property type="entry name" value="HTH_ARAC"/>
    <property type="match status" value="1"/>
</dbReference>
<organism evidence="5 6">
    <name type="scientific">Actinoallomurus vinaceus</name>
    <dbReference type="NCBI Taxonomy" id="1080074"/>
    <lineage>
        <taxon>Bacteria</taxon>
        <taxon>Bacillati</taxon>
        <taxon>Actinomycetota</taxon>
        <taxon>Actinomycetes</taxon>
        <taxon>Streptosporangiales</taxon>
        <taxon>Thermomonosporaceae</taxon>
        <taxon>Actinoallomurus</taxon>
    </lineage>
</organism>
<keyword evidence="2" id="KW-0238">DNA-binding</keyword>
<dbReference type="Gene3D" id="1.10.10.60">
    <property type="entry name" value="Homeodomain-like"/>
    <property type="match status" value="1"/>
</dbReference>
<dbReference type="InterPro" id="IPR018062">
    <property type="entry name" value="HTH_AraC-typ_CS"/>
</dbReference>
<proteinExistence type="predicted"/>
<dbReference type="EMBL" id="BAABHK010000008">
    <property type="protein sequence ID" value="GAA4630484.1"/>
    <property type="molecule type" value="Genomic_DNA"/>
</dbReference>
<evidence type="ECO:0000313" key="6">
    <source>
        <dbReference type="Proteomes" id="UP001501442"/>
    </source>
</evidence>
<dbReference type="Gene3D" id="3.40.50.880">
    <property type="match status" value="1"/>
</dbReference>
<dbReference type="PANTHER" id="PTHR43130">
    <property type="entry name" value="ARAC-FAMILY TRANSCRIPTIONAL REGULATOR"/>
    <property type="match status" value="1"/>
</dbReference>
<dbReference type="PROSITE" id="PS01124">
    <property type="entry name" value="HTH_ARAC_FAMILY_2"/>
    <property type="match status" value="1"/>
</dbReference>
<dbReference type="Proteomes" id="UP001501442">
    <property type="component" value="Unassembled WGS sequence"/>
</dbReference>
<dbReference type="RefSeq" id="WP_345434055.1">
    <property type="nucleotide sequence ID" value="NZ_BAABHK010000008.1"/>
</dbReference>
<keyword evidence="6" id="KW-1185">Reference proteome</keyword>
<reference evidence="6" key="1">
    <citation type="journal article" date="2019" name="Int. J. Syst. Evol. Microbiol.">
        <title>The Global Catalogue of Microorganisms (GCM) 10K type strain sequencing project: providing services to taxonomists for standard genome sequencing and annotation.</title>
        <authorList>
            <consortium name="The Broad Institute Genomics Platform"/>
            <consortium name="The Broad Institute Genome Sequencing Center for Infectious Disease"/>
            <person name="Wu L."/>
            <person name="Ma J."/>
        </authorList>
    </citation>
    <scope>NUCLEOTIDE SEQUENCE [LARGE SCALE GENOMIC DNA]</scope>
    <source>
        <strain evidence="6">JCM 17939</strain>
    </source>
</reference>
<dbReference type="SUPFAM" id="SSF46689">
    <property type="entry name" value="Homeodomain-like"/>
    <property type="match status" value="2"/>
</dbReference>
<comment type="caution">
    <text evidence="5">The sequence shown here is derived from an EMBL/GenBank/DDBJ whole genome shotgun (WGS) entry which is preliminary data.</text>
</comment>
<dbReference type="CDD" id="cd03137">
    <property type="entry name" value="GATase1_AraC_1"/>
    <property type="match status" value="1"/>
</dbReference>
<evidence type="ECO:0000256" key="3">
    <source>
        <dbReference type="ARBA" id="ARBA00023163"/>
    </source>
</evidence>
<sequence>MPPFRRVAAYVPPAAAGLGLGMVSAVFRPREGMTSFDFALCGERPGPVPTDLGVPVLVEHGLDLMSRADLVLVLPGENPAADPPEPTLEALRHVHRRGATVAAHCLGVFLPAAAGLLDGLEVTTHWQHADALAALHPELSVRPESLYIDNGDLVTGAGAAAGIDMYLHLVRREHGAALANAIARVLVVPPHRDGGQQQYISAPVPANGDSSRLAEVIAWARANLHQPLTIESLTARALMSRRSFIRHFKAATGATPHAWLLTQRLNLAEELLETTDLPIEQIAERVGYSSAAVLRQQFTLRRGIAPRDYRRTFGHTPAAGVSD</sequence>
<dbReference type="SUPFAM" id="SSF52317">
    <property type="entry name" value="Class I glutamine amidotransferase-like"/>
    <property type="match status" value="1"/>
</dbReference>
<evidence type="ECO:0000256" key="2">
    <source>
        <dbReference type="ARBA" id="ARBA00023125"/>
    </source>
</evidence>
<dbReference type="InterPro" id="IPR018060">
    <property type="entry name" value="HTH_AraC"/>
</dbReference>
<protein>
    <submittedName>
        <fullName evidence="5">Helix-turn-helix domain-containing protein</fullName>
    </submittedName>
</protein>
<feature type="domain" description="HTH araC/xylS-type" evidence="4">
    <location>
        <begin position="214"/>
        <end position="312"/>
    </location>
</feature>